<evidence type="ECO:0000256" key="1">
    <source>
        <dbReference type="ARBA" id="ARBA00004120"/>
    </source>
</evidence>
<evidence type="ECO:0000313" key="13">
    <source>
        <dbReference type="Proteomes" id="UP000225706"/>
    </source>
</evidence>
<evidence type="ECO:0000256" key="7">
    <source>
        <dbReference type="ARBA" id="ARBA00023136"/>
    </source>
</evidence>
<feature type="coiled-coil region" evidence="10">
    <location>
        <begin position="596"/>
        <end position="840"/>
    </location>
</feature>
<keyword evidence="9" id="KW-0966">Cell projection</keyword>
<proteinExistence type="predicted"/>
<keyword evidence="6 11" id="KW-1133">Transmembrane helix</keyword>
<evidence type="ECO:0000256" key="2">
    <source>
        <dbReference type="ARBA" id="ARBA00004162"/>
    </source>
</evidence>
<dbReference type="Proteomes" id="UP000225706">
    <property type="component" value="Unassembled WGS sequence"/>
</dbReference>
<evidence type="ECO:0000256" key="6">
    <source>
        <dbReference type="ARBA" id="ARBA00022989"/>
    </source>
</evidence>
<comment type="caution">
    <text evidence="12">The sequence shown here is derived from an EMBL/GenBank/DDBJ whole genome shotgun (WGS) entry which is preliminary data.</text>
</comment>
<organism evidence="12 13">
    <name type="scientific">Stylophora pistillata</name>
    <name type="common">Smooth cauliflower coral</name>
    <dbReference type="NCBI Taxonomy" id="50429"/>
    <lineage>
        <taxon>Eukaryota</taxon>
        <taxon>Metazoa</taxon>
        <taxon>Cnidaria</taxon>
        <taxon>Anthozoa</taxon>
        <taxon>Hexacorallia</taxon>
        <taxon>Scleractinia</taxon>
        <taxon>Astrocoeniina</taxon>
        <taxon>Pocilloporidae</taxon>
        <taxon>Stylophora</taxon>
    </lineage>
</organism>
<protein>
    <submittedName>
        <fullName evidence="12">Ellis-van Creveld syndrome protein-like</fullName>
    </submittedName>
</protein>
<evidence type="ECO:0000256" key="3">
    <source>
        <dbReference type="ARBA" id="ARBA00022475"/>
    </source>
</evidence>
<reference evidence="13" key="1">
    <citation type="journal article" date="2017" name="bioRxiv">
        <title>Comparative analysis of the genomes of Stylophora pistillata and Acropora digitifera provides evidence for extensive differences between species of corals.</title>
        <authorList>
            <person name="Voolstra C.R."/>
            <person name="Li Y."/>
            <person name="Liew Y.J."/>
            <person name="Baumgarten S."/>
            <person name="Zoccola D."/>
            <person name="Flot J.-F."/>
            <person name="Tambutte S."/>
            <person name="Allemand D."/>
            <person name="Aranda M."/>
        </authorList>
    </citation>
    <scope>NUCLEOTIDE SEQUENCE [LARGE SCALE GENOMIC DNA]</scope>
</reference>
<dbReference type="AlphaFoldDB" id="A0A2B4RY38"/>
<comment type="subcellular location">
    <subcellularLocation>
        <location evidence="2">Cell membrane</location>
        <topology evidence="2">Single-pass membrane protein</topology>
    </subcellularLocation>
    <subcellularLocation>
        <location evidence="1">Cytoplasm</location>
        <location evidence="1">Cytoskeleton</location>
        <location evidence="1">Cilium basal body</location>
    </subcellularLocation>
</comment>
<accession>A0A2B4RY38</accession>
<keyword evidence="13" id="KW-1185">Reference proteome</keyword>
<name>A0A2B4RY38_STYPI</name>
<keyword evidence="8" id="KW-0206">Cytoskeleton</keyword>
<dbReference type="PANTHER" id="PTHR16795:SF13">
    <property type="entry name" value="EVC COMPLEX MEMBER EVC"/>
    <property type="match status" value="1"/>
</dbReference>
<keyword evidence="4" id="KW-0963">Cytoplasm</keyword>
<evidence type="ECO:0000256" key="4">
    <source>
        <dbReference type="ARBA" id="ARBA00022490"/>
    </source>
</evidence>
<dbReference type="InterPro" id="IPR026501">
    <property type="entry name" value="Limbin/EVC"/>
</dbReference>
<keyword evidence="3" id="KW-1003">Cell membrane</keyword>
<keyword evidence="10" id="KW-0175">Coiled coil</keyword>
<evidence type="ECO:0000256" key="10">
    <source>
        <dbReference type="SAM" id="Coils"/>
    </source>
</evidence>
<evidence type="ECO:0000256" key="5">
    <source>
        <dbReference type="ARBA" id="ARBA00022692"/>
    </source>
</evidence>
<evidence type="ECO:0000256" key="9">
    <source>
        <dbReference type="ARBA" id="ARBA00023273"/>
    </source>
</evidence>
<evidence type="ECO:0000313" key="12">
    <source>
        <dbReference type="EMBL" id="PFX21470.1"/>
    </source>
</evidence>
<keyword evidence="5 11" id="KW-0812">Transmembrane</keyword>
<dbReference type="GO" id="GO:0007224">
    <property type="term" value="P:smoothened signaling pathway"/>
    <property type="evidence" value="ECO:0007669"/>
    <property type="project" value="InterPro"/>
</dbReference>
<dbReference type="GO" id="GO:0060170">
    <property type="term" value="C:ciliary membrane"/>
    <property type="evidence" value="ECO:0007669"/>
    <property type="project" value="TreeGrafter"/>
</dbReference>
<feature type="transmembrane region" description="Helical" evidence="11">
    <location>
        <begin position="20"/>
        <end position="47"/>
    </location>
</feature>
<dbReference type="STRING" id="50429.A0A2B4RY38"/>
<sequence>MDGECLSVTVVDRVTKFDTLGGYVFLVFLICLIIGFILGLLLARCILRELEEQYSQRRSKSQTEAILIEVESEVKIQETSGKKMGSNRIAPMPVSTKNTADVAIEMEPTHLSTGSLHSQSAWTGKQDSNNSSIAYALSKSSGEEMEVEIQKQDFKSIEEMETNIHLQKSETFLQLLKMILSFLMSKSRISEGFRRDSLAKYEQAIEDIDRNANEEMKVEEQELRTTIVDPMELDQAIEGLHAKYSKRMATERMELQEKLRTDLLQDTELSEQEAEQIVAKLMMNMAAVDRKLAEEASRQNMVLHERLARRQALAQQRVVDNEQENEEFDDRLKQPKKNLDVLCKRGKLQNDQKDRIMDEYERDLRVLEEKHQQAILKSQNDLNEKLRRKREQRMRKLEMEQVAEKEDFERKANQLITDGNMTAEDFLEANHKLRVQQQVAREEEEDRADESEVEELNVLRQKLDEKRQRSLKEREETLFEQIRKEAHLSSKEAEKLMNKHLEEVNAANERKNRERQRQRAVIQEKLEERKKRWERDLERQQAEQNQLVAEQEKAIKQVLNTQAGLPEDLRKQVMLEHEQNVIALNNHLQMTRLRQQKRLEQRLATRRARLAEMRQQMEKERKEYEDNDPEAMKNLTRVQHIEYQAEVKKIEAEHQTALEELRRRLAAETEEALREQDERLGKILGKLQVAVARREEIIKKQDEAIRSLEKKLVENMTREGTLADAQTDKILKQHQKQVDKLNTQIDMEKEKQMQKIREKIAAKQQKKARALEEKLYQEKEEQKSKAVQSAGTKLFALLAEQRHRREMEDLEREMQLDLARQLEEINKEVDEQLLADLQEEEKKFIATLAENSAVTEEELLETIKNSASEVGMDSKLTKSIAKDVRKRVRSARTPAPDV</sequence>
<evidence type="ECO:0000256" key="8">
    <source>
        <dbReference type="ARBA" id="ARBA00023212"/>
    </source>
</evidence>
<dbReference type="GO" id="GO:0098797">
    <property type="term" value="C:plasma membrane protein complex"/>
    <property type="evidence" value="ECO:0007669"/>
    <property type="project" value="TreeGrafter"/>
</dbReference>
<dbReference type="OrthoDB" id="5977401at2759"/>
<feature type="coiled-coil region" evidence="10">
    <location>
        <begin position="350"/>
        <end position="396"/>
    </location>
</feature>
<feature type="coiled-coil region" evidence="10">
    <location>
        <begin position="453"/>
        <end position="557"/>
    </location>
</feature>
<dbReference type="EMBL" id="LSMT01000275">
    <property type="protein sequence ID" value="PFX21470.1"/>
    <property type="molecule type" value="Genomic_DNA"/>
</dbReference>
<gene>
    <name evidence="12" type="primary">Evc</name>
    <name evidence="12" type="ORF">AWC38_SpisGene14043</name>
</gene>
<keyword evidence="7 11" id="KW-0472">Membrane</keyword>
<evidence type="ECO:0000256" key="11">
    <source>
        <dbReference type="SAM" id="Phobius"/>
    </source>
</evidence>
<dbReference type="PANTHER" id="PTHR16795">
    <property type="entry name" value="LIMBIN/ELLIS-VAN CREVELD PROTEIN"/>
    <property type="match status" value="1"/>
</dbReference>